<dbReference type="AlphaFoldDB" id="A0A4Y2TI04"/>
<keyword evidence="2" id="KW-1185">Reference proteome</keyword>
<sequence length="105" mass="11967">MISVDSLSMSQKWVGQKGSRVSSALSVILSSARRCETRFKPSIVKSFLEAKSNSGNFLLFLRLTKTTMKYPQELRIYTTPNEFLLGSKNVYQETEEIPHFSLVTR</sequence>
<accession>A0A4Y2TI04</accession>
<reference evidence="1 2" key="1">
    <citation type="journal article" date="2019" name="Sci. Rep.">
        <title>Orb-weaving spider Araneus ventricosus genome elucidates the spidroin gene catalogue.</title>
        <authorList>
            <person name="Kono N."/>
            <person name="Nakamura H."/>
            <person name="Ohtoshi R."/>
            <person name="Moran D.A.P."/>
            <person name="Shinohara A."/>
            <person name="Yoshida Y."/>
            <person name="Fujiwara M."/>
            <person name="Mori M."/>
            <person name="Tomita M."/>
            <person name="Arakawa K."/>
        </authorList>
    </citation>
    <scope>NUCLEOTIDE SEQUENCE [LARGE SCALE GENOMIC DNA]</scope>
</reference>
<proteinExistence type="predicted"/>
<evidence type="ECO:0000313" key="2">
    <source>
        <dbReference type="Proteomes" id="UP000499080"/>
    </source>
</evidence>
<dbReference type="Proteomes" id="UP000499080">
    <property type="component" value="Unassembled WGS sequence"/>
</dbReference>
<dbReference type="EMBL" id="BGPR01028797">
    <property type="protein sequence ID" value="GBO00188.1"/>
    <property type="molecule type" value="Genomic_DNA"/>
</dbReference>
<gene>
    <name evidence="1" type="ORF">AVEN_41960_1</name>
</gene>
<name>A0A4Y2TI04_ARAVE</name>
<comment type="caution">
    <text evidence="1">The sequence shown here is derived from an EMBL/GenBank/DDBJ whole genome shotgun (WGS) entry which is preliminary data.</text>
</comment>
<organism evidence="1 2">
    <name type="scientific">Araneus ventricosus</name>
    <name type="common">Orbweaver spider</name>
    <name type="synonym">Epeira ventricosa</name>
    <dbReference type="NCBI Taxonomy" id="182803"/>
    <lineage>
        <taxon>Eukaryota</taxon>
        <taxon>Metazoa</taxon>
        <taxon>Ecdysozoa</taxon>
        <taxon>Arthropoda</taxon>
        <taxon>Chelicerata</taxon>
        <taxon>Arachnida</taxon>
        <taxon>Araneae</taxon>
        <taxon>Araneomorphae</taxon>
        <taxon>Entelegynae</taxon>
        <taxon>Araneoidea</taxon>
        <taxon>Araneidae</taxon>
        <taxon>Araneus</taxon>
    </lineage>
</organism>
<protein>
    <submittedName>
        <fullName evidence="1">Uncharacterized protein</fullName>
    </submittedName>
</protein>
<evidence type="ECO:0000313" key="1">
    <source>
        <dbReference type="EMBL" id="GBO00188.1"/>
    </source>
</evidence>